<keyword evidence="10" id="KW-1015">Disulfide bond</keyword>
<dbReference type="PANTHER" id="PTHR35457:SF1">
    <property type="entry name" value="HEME A SYNTHASE"/>
    <property type="match status" value="1"/>
</dbReference>
<dbReference type="PANTHER" id="PTHR35457">
    <property type="entry name" value="HEME A SYNTHASE"/>
    <property type="match status" value="1"/>
</dbReference>
<feature type="transmembrane region" description="Helical" evidence="12">
    <location>
        <begin position="115"/>
        <end position="137"/>
    </location>
</feature>
<keyword evidence="7" id="KW-0408">Iron</keyword>
<feature type="transmembrane region" description="Helical" evidence="12">
    <location>
        <begin position="166"/>
        <end position="188"/>
    </location>
</feature>
<dbReference type="GO" id="GO:0046872">
    <property type="term" value="F:metal ion binding"/>
    <property type="evidence" value="ECO:0007669"/>
    <property type="project" value="UniProtKB-KW"/>
</dbReference>
<keyword evidence="9 12" id="KW-0472">Membrane</keyword>
<feature type="transmembrane region" description="Helical" evidence="12">
    <location>
        <begin position="12"/>
        <end position="30"/>
    </location>
</feature>
<evidence type="ECO:0000256" key="6">
    <source>
        <dbReference type="ARBA" id="ARBA00023002"/>
    </source>
</evidence>
<keyword evidence="4" id="KW-0479">Metal-binding</keyword>
<dbReference type="AlphaFoldDB" id="A0A292YJ30"/>
<evidence type="ECO:0000256" key="4">
    <source>
        <dbReference type="ARBA" id="ARBA00022723"/>
    </source>
</evidence>
<evidence type="ECO:0000256" key="11">
    <source>
        <dbReference type="ARBA" id="ARBA00023444"/>
    </source>
</evidence>
<keyword evidence="5 12" id="KW-1133">Transmembrane helix</keyword>
<proteinExistence type="predicted"/>
<evidence type="ECO:0000256" key="2">
    <source>
        <dbReference type="ARBA" id="ARBA00022475"/>
    </source>
</evidence>
<comment type="pathway">
    <text evidence="11">Porphyrin-containing compound metabolism.</text>
</comment>
<dbReference type="Pfam" id="PF02628">
    <property type="entry name" value="COX15-CtaA"/>
    <property type="match status" value="1"/>
</dbReference>
<protein>
    <submittedName>
        <fullName evidence="13">Heme A synthase</fullName>
    </submittedName>
</protein>
<dbReference type="GO" id="GO:0016491">
    <property type="term" value="F:oxidoreductase activity"/>
    <property type="evidence" value="ECO:0007669"/>
    <property type="project" value="UniProtKB-KW"/>
</dbReference>
<organism evidence="13 14">
    <name type="scientific">Effusibacillus lacus</name>
    <dbReference type="NCBI Taxonomy" id="1348429"/>
    <lineage>
        <taxon>Bacteria</taxon>
        <taxon>Bacillati</taxon>
        <taxon>Bacillota</taxon>
        <taxon>Bacilli</taxon>
        <taxon>Bacillales</taxon>
        <taxon>Alicyclobacillaceae</taxon>
        <taxon>Effusibacillus</taxon>
    </lineage>
</organism>
<dbReference type="Proteomes" id="UP000217785">
    <property type="component" value="Unassembled WGS sequence"/>
</dbReference>
<dbReference type="GO" id="GO:0016020">
    <property type="term" value="C:membrane"/>
    <property type="evidence" value="ECO:0007669"/>
    <property type="project" value="UniProtKB-SubCell"/>
</dbReference>
<evidence type="ECO:0000256" key="5">
    <source>
        <dbReference type="ARBA" id="ARBA00022989"/>
    </source>
</evidence>
<feature type="transmembrane region" description="Helical" evidence="12">
    <location>
        <begin position="200"/>
        <end position="218"/>
    </location>
</feature>
<dbReference type="InterPro" id="IPR003780">
    <property type="entry name" value="COX15/CtaA_fam"/>
</dbReference>
<evidence type="ECO:0000256" key="7">
    <source>
        <dbReference type="ARBA" id="ARBA00023004"/>
    </source>
</evidence>
<evidence type="ECO:0000256" key="3">
    <source>
        <dbReference type="ARBA" id="ARBA00022692"/>
    </source>
</evidence>
<evidence type="ECO:0000313" key="13">
    <source>
        <dbReference type="EMBL" id="GAX88480.1"/>
    </source>
</evidence>
<keyword evidence="14" id="KW-1185">Reference proteome</keyword>
<comment type="subcellular location">
    <subcellularLocation>
        <location evidence="1">Membrane</location>
        <topology evidence="1">Multi-pass membrane protein</topology>
    </subcellularLocation>
</comment>
<accession>A0A292YJ30</accession>
<reference evidence="14" key="1">
    <citation type="submission" date="2017-07" db="EMBL/GenBank/DDBJ databases">
        <title>Draft genome sequence of Effusibacillus lacus strain skLN1.</title>
        <authorList>
            <person name="Watanabe M."/>
            <person name="Kojima H."/>
            <person name="Fukui M."/>
        </authorList>
    </citation>
    <scope>NUCLEOTIDE SEQUENCE [LARGE SCALE GENOMIC DNA]</scope>
    <source>
        <strain evidence="14">skLN1</strain>
    </source>
</reference>
<feature type="transmembrane region" description="Helical" evidence="12">
    <location>
        <begin position="224"/>
        <end position="245"/>
    </location>
</feature>
<keyword evidence="3 12" id="KW-0812">Transmembrane</keyword>
<evidence type="ECO:0000256" key="12">
    <source>
        <dbReference type="SAM" id="Phobius"/>
    </source>
</evidence>
<gene>
    <name evidence="13" type="ORF">EFBL_0089</name>
</gene>
<feature type="transmembrane region" description="Helical" evidence="12">
    <location>
        <begin position="42"/>
        <end position="62"/>
    </location>
</feature>
<evidence type="ECO:0000256" key="9">
    <source>
        <dbReference type="ARBA" id="ARBA00023136"/>
    </source>
</evidence>
<keyword evidence="2" id="KW-1003">Cell membrane</keyword>
<evidence type="ECO:0000256" key="1">
    <source>
        <dbReference type="ARBA" id="ARBA00004141"/>
    </source>
</evidence>
<name>A0A292YJ30_9BACL</name>
<dbReference type="InterPro" id="IPR050450">
    <property type="entry name" value="COX15/CtaA_HemeA_synthase"/>
</dbReference>
<keyword evidence="8" id="KW-0350">Heme biosynthesis</keyword>
<sequence>MEGIILVEFTHRTFSSLTGILILVNAVVLWKQNRTDRLVRILSVMSVVLLVLVGVMGGVNVLHKLPSGLTAIDMSFALLLLAVLVILTAKARSKDGSVRAGSMQRSKVQQPPVQAMYKPALFTSAAVYLESVIGGFFKHSSASHTYVHPETPLANELITTFKTAELVMYVHMFSAFLVVLSLFWLLVYARRCKVYCRQTLTLLILLGLQGFLGFFSLITKLELLTTTVHMAVAAMMLWISTEIACRIKFAKAPSAADLQDNGRIPLSRTVVTNG</sequence>
<dbReference type="GO" id="GO:0006784">
    <property type="term" value="P:heme A biosynthetic process"/>
    <property type="evidence" value="ECO:0007669"/>
    <property type="project" value="InterPro"/>
</dbReference>
<evidence type="ECO:0000256" key="8">
    <source>
        <dbReference type="ARBA" id="ARBA00023133"/>
    </source>
</evidence>
<keyword evidence="6" id="KW-0560">Oxidoreductase</keyword>
<comment type="caution">
    <text evidence="13">The sequence shown here is derived from an EMBL/GenBank/DDBJ whole genome shotgun (WGS) entry which is preliminary data.</text>
</comment>
<evidence type="ECO:0000313" key="14">
    <source>
        <dbReference type="Proteomes" id="UP000217785"/>
    </source>
</evidence>
<feature type="transmembrane region" description="Helical" evidence="12">
    <location>
        <begin position="68"/>
        <end position="89"/>
    </location>
</feature>
<evidence type="ECO:0000256" key="10">
    <source>
        <dbReference type="ARBA" id="ARBA00023157"/>
    </source>
</evidence>
<dbReference type="EMBL" id="BDUF01000003">
    <property type="protein sequence ID" value="GAX88480.1"/>
    <property type="molecule type" value="Genomic_DNA"/>
</dbReference>